<dbReference type="GO" id="GO:0043565">
    <property type="term" value="F:sequence-specific DNA binding"/>
    <property type="evidence" value="ECO:0007669"/>
    <property type="project" value="TreeGrafter"/>
</dbReference>
<evidence type="ECO:0000313" key="2">
    <source>
        <dbReference type="EMBL" id="KNC50781.1"/>
    </source>
</evidence>
<dbReference type="GO" id="GO:0042796">
    <property type="term" value="P:snRNA transcription by RNA polymerase III"/>
    <property type="evidence" value="ECO:0007669"/>
    <property type="project" value="TreeGrafter"/>
</dbReference>
<protein>
    <submittedName>
        <fullName evidence="2">Uncharacterized protein</fullName>
    </submittedName>
</protein>
<dbReference type="Pfam" id="PF09808">
    <property type="entry name" value="SNAPC1"/>
    <property type="match status" value="1"/>
</dbReference>
<dbReference type="STRING" id="461836.A0A0L0DF62"/>
<dbReference type="Proteomes" id="UP000054408">
    <property type="component" value="Unassembled WGS sequence"/>
</dbReference>
<dbReference type="eggNOG" id="KOG4746">
    <property type="taxonomic scope" value="Eukaryota"/>
</dbReference>
<dbReference type="GO" id="GO:0019185">
    <property type="term" value="C:snRNA-activating protein complex"/>
    <property type="evidence" value="ECO:0007669"/>
    <property type="project" value="TreeGrafter"/>
</dbReference>
<evidence type="ECO:0000256" key="1">
    <source>
        <dbReference type="SAM" id="MobiDB-lite"/>
    </source>
</evidence>
<feature type="region of interest" description="Disordered" evidence="1">
    <location>
        <begin position="79"/>
        <end position="99"/>
    </location>
</feature>
<keyword evidence="3" id="KW-1185">Reference proteome</keyword>
<dbReference type="EMBL" id="GL349462">
    <property type="protein sequence ID" value="KNC50781.1"/>
    <property type="molecule type" value="Genomic_DNA"/>
</dbReference>
<dbReference type="GO" id="GO:0042795">
    <property type="term" value="P:snRNA transcription by RNA polymerase II"/>
    <property type="evidence" value="ECO:0007669"/>
    <property type="project" value="TreeGrafter"/>
</dbReference>
<proteinExistence type="predicted"/>
<reference evidence="2 3" key="1">
    <citation type="submission" date="2010-05" db="EMBL/GenBank/DDBJ databases">
        <title>The Genome Sequence of Thecamonas trahens ATCC 50062.</title>
        <authorList>
            <consortium name="The Broad Institute Genome Sequencing Platform"/>
            <person name="Russ C."/>
            <person name="Cuomo C."/>
            <person name="Shea T."/>
            <person name="Young S.K."/>
            <person name="Zeng Q."/>
            <person name="Koehrsen M."/>
            <person name="Haas B."/>
            <person name="Borodovsky M."/>
            <person name="Guigo R."/>
            <person name="Alvarado L."/>
            <person name="Berlin A."/>
            <person name="Bochicchio J."/>
            <person name="Borenstein D."/>
            <person name="Chapman S."/>
            <person name="Chen Z."/>
            <person name="Freedman E."/>
            <person name="Gellesch M."/>
            <person name="Goldberg J."/>
            <person name="Griggs A."/>
            <person name="Gujja S."/>
            <person name="Heilman E."/>
            <person name="Heiman D."/>
            <person name="Hepburn T."/>
            <person name="Howarth C."/>
            <person name="Jen D."/>
            <person name="Larson L."/>
            <person name="Mehta T."/>
            <person name="Park D."/>
            <person name="Pearson M."/>
            <person name="Roberts A."/>
            <person name="Saif S."/>
            <person name="Shenoy N."/>
            <person name="Sisk P."/>
            <person name="Stolte C."/>
            <person name="Sykes S."/>
            <person name="Thomson T."/>
            <person name="Walk T."/>
            <person name="White J."/>
            <person name="Yandava C."/>
            <person name="Burger G."/>
            <person name="Gray M.W."/>
            <person name="Holland P.W.H."/>
            <person name="King N."/>
            <person name="Lang F.B.F."/>
            <person name="Roger A.J."/>
            <person name="Ruiz-Trillo I."/>
            <person name="Lander E."/>
            <person name="Nusbaum C."/>
        </authorList>
    </citation>
    <scope>NUCLEOTIDE SEQUENCE [LARGE SCALE GENOMIC DNA]</scope>
    <source>
        <strain evidence="2 3">ATCC 50062</strain>
    </source>
</reference>
<accession>A0A0L0DF62</accession>
<dbReference type="GeneID" id="25565777"/>
<sequence length="432" mass="46433">MSRGRGGVPRLSEAAVQAAAQRRMQVQQAKKRRAAITKNRARRMVLYRFDTKQLEPHIGDLRRCVATYLAAVKARVEAGTEARTEAGTEAGTEASPTGLDMGMDVVGGGMDARLGGLGSQSGEGKGEETDDARSRILSLRFGLFKETWRTLQMSYIHHGRPNALPNEDFIDGLFSYILPYFVLPHHPLHTRITMLYLMYLLYATQNELDACRIKVTLPIFAAIRKLAVSASALGLDDPFHVFRSLWLTRDAFSFHAVLALGEVEEVARAVAVAPGAAPPRPLQTADTLMNVFDPSGVEDAHSRYQSAKRTAGCSLSDPTLSMIDDDLPLATHDALDDLAVARNQASNTRALSAFEAASSSIQARGSSSAGSASRQRRRAAPTSVVLPPSAGGSRSGTPRLRSGAQTPSMPNTPRAAVVTADTLQLRAPASGE</sequence>
<feature type="region of interest" description="Disordered" evidence="1">
    <location>
        <begin position="358"/>
        <end position="432"/>
    </location>
</feature>
<dbReference type="PANTHER" id="PTHR15131">
    <property type="entry name" value="SMALL NUCLEAR RNA ACTIVATING COMPLEX, POLYPEPTIDE 1"/>
    <property type="match status" value="1"/>
</dbReference>
<feature type="compositionally biased region" description="Low complexity" evidence="1">
    <location>
        <begin position="358"/>
        <end position="373"/>
    </location>
</feature>
<dbReference type="PANTHER" id="PTHR15131:SF3">
    <property type="entry name" value="SNRNA-ACTIVATING PROTEIN COMPLEX SUBUNIT 1"/>
    <property type="match status" value="1"/>
</dbReference>
<name>A0A0L0DF62_THETB</name>
<organism evidence="2 3">
    <name type="scientific">Thecamonas trahens ATCC 50062</name>
    <dbReference type="NCBI Taxonomy" id="461836"/>
    <lineage>
        <taxon>Eukaryota</taxon>
        <taxon>Apusozoa</taxon>
        <taxon>Apusomonadida</taxon>
        <taxon>Apusomonadidae</taxon>
        <taxon>Thecamonas</taxon>
    </lineage>
</organism>
<dbReference type="InterPro" id="IPR019188">
    <property type="entry name" value="SNAPC1"/>
</dbReference>
<evidence type="ECO:0000313" key="3">
    <source>
        <dbReference type="Proteomes" id="UP000054408"/>
    </source>
</evidence>
<dbReference type="AlphaFoldDB" id="A0A0L0DF62"/>
<dbReference type="RefSeq" id="XP_013756740.1">
    <property type="nucleotide sequence ID" value="XM_013901286.1"/>
</dbReference>
<gene>
    <name evidence="2" type="ORF">AMSG_06678</name>
</gene>